<organism evidence="2 3">
    <name type="scientific">Planctopirus hydrillae</name>
    <dbReference type="NCBI Taxonomy" id="1841610"/>
    <lineage>
        <taxon>Bacteria</taxon>
        <taxon>Pseudomonadati</taxon>
        <taxon>Planctomycetota</taxon>
        <taxon>Planctomycetia</taxon>
        <taxon>Planctomycetales</taxon>
        <taxon>Planctomycetaceae</taxon>
        <taxon>Planctopirus</taxon>
    </lineage>
</organism>
<accession>A0A1C3E6B2</accession>
<dbReference type="AlphaFoldDB" id="A0A1C3E6B2"/>
<reference evidence="2 3" key="1">
    <citation type="submission" date="2016-05" db="EMBL/GenBank/DDBJ databases">
        <title>Genomic and physiological characterization of Planctopirus sp. isolated from fresh water lake.</title>
        <authorList>
            <person name="Subhash Y."/>
            <person name="Ramana C."/>
        </authorList>
    </citation>
    <scope>NUCLEOTIDE SEQUENCE [LARGE SCALE GENOMIC DNA]</scope>
    <source>
        <strain evidence="2 3">JC280</strain>
    </source>
</reference>
<dbReference type="EMBL" id="LYDR01000151">
    <property type="protein sequence ID" value="ODA28788.1"/>
    <property type="molecule type" value="Genomic_DNA"/>
</dbReference>
<dbReference type="STRING" id="1841610.A6X21_11105"/>
<keyword evidence="1" id="KW-0472">Membrane</keyword>
<comment type="caution">
    <text evidence="2">The sequence shown here is derived from an EMBL/GenBank/DDBJ whole genome shotgun (WGS) entry which is preliminary data.</text>
</comment>
<dbReference type="Proteomes" id="UP000094828">
    <property type="component" value="Unassembled WGS sequence"/>
</dbReference>
<sequence>MSSDFFDWPLKGNEISTTLQGAIGILFLVAGCWISALNWMVAWQAWVLRQHTPSWVPLMGGTLLASGFWLYPQLGLSSVWWIGFFLDYGCVLGFLLTIIGWILFLFRAAE</sequence>
<name>A0A1C3E6B2_9PLAN</name>
<evidence type="ECO:0000256" key="1">
    <source>
        <dbReference type="SAM" id="Phobius"/>
    </source>
</evidence>
<evidence type="ECO:0000313" key="2">
    <source>
        <dbReference type="EMBL" id="ODA28788.1"/>
    </source>
</evidence>
<feature type="transmembrane region" description="Helical" evidence="1">
    <location>
        <begin position="55"/>
        <end position="72"/>
    </location>
</feature>
<gene>
    <name evidence="2" type="ORF">A6X21_11105</name>
</gene>
<keyword evidence="3" id="KW-1185">Reference proteome</keyword>
<feature type="transmembrane region" description="Helical" evidence="1">
    <location>
        <begin position="20"/>
        <end position="43"/>
    </location>
</feature>
<dbReference type="RefSeq" id="WP_068851059.1">
    <property type="nucleotide sequence ID" value="NZ_LYDR01000151.1"/>
</dbReference>
<proteinExistence type="predicted"/>
<dbReference type="OrthoDB" id="8664175at2"/>
<evidence type="ECO:0000313" key="3">
    <source>
        <dbReference type="Proteomes" id="UP000094828"/>
    </source>
</evidence>
<keyword evidence="1" id="KW-0812">Transmembrane</keyword>
<feature type="transmembrane region" description="Helical" evidence="1">
    <location>
        <begin position="78"/>
        <end position="106"/>
    </location>
</feature>
<keyword evidence="1" id="KW-1133">Transmembrane helix</keyword>
<protein>
    <submittedName>
        <fullName evidence="2">Uncharacterized protein</fullName>
    </submittedName>
</protein>